<comment type="caution">
    <text evidence="1">The sequence shown here is derived from an EMBL/GenBank/DDBJ whole genome shotgun (WGS) entry which is preliminary data.</text>
</comment>
<evidence type="ECO:0000313" key="2">
    <source>
        <dbReference type="Proteomes" id="UP001289374"/>
    </source>
</evidence>
<reference evidence="1" key="2">
    <citation type="journal article" date="2024" name="Plant">
        <title>Genomic evolution and insights into agronomic trait innovations of Sesamum species.</title>
        <authorList>
            <person name="Miao H."/>
            <person name="Wang L."/>
            <person name="Qu L."/>
            <person name="Liu H."/>
            <person name="Sun Y."/>
            <person name="Le M."/>
            <person name="Wang Q."/>
            <person name="Wei S."/>
            <person name="Zheng Y."/>
            <person name="Lin W."/>
            <person name="Duan Y."/>
            <person name="Cao H."/>
            <person name="Xiong S."/>
            <person name="Wang X."/>
            <person name="Wei L."/>
            <person name="Li C."/>
            <person name="Ma Q."/>
            <person name="Ju M."/>
            <person name="Zhao R."/>
            <person name="Li G."/>
            <person name="Mu C."/>
            <person name="Tian Q."/>
            <person name="Mei H."/>
            <person name="Zhang T."/>
            <person name="Gao T."/>
            <person name="Zhang H."/>
        </authorList>
    </citation>
    <scope>NUCLEOTIDE SEQUENCE</scope>
    <source>
        <strain evidence="1">K16</strain>
    </source>
</reference>
<dbReference type="InterPro" id="IPR043128">
    <property type="entry name" value="Rev_trsase/Diguanyl_cyclase"/>
</dbReference>
<reference evidence="1" key="1">
    <citation type="submission" date="2020-06" db="EMBL/GenBank/DDBJ databases">
        <authorList>
            <person name="Li T."/>
            <person name="Hu X."/>
            <person name="Zhang T."/>
            <person name="Song X."/>
            <person name="Zhang H."/>
            <person name="Dai N."/>
            <person name="Sheng W."/>
            <person name="Hou X."/>
            <person name="Wei L."/>
        </authorList>
    </citation>
    <scope>NUCLEOTIDE SEQUENCE</scope>
    <source>
        <strain evidence="1">K16</strain>
        <tissue evidence="1">Leaf</tissue>
    </source>
</reference>
<keyword evidence="2" id="KW-1185">Reference proteome</keyword>
<evidence type="ECO:0000313" key="1">
    <source>
        <dbReference type="EMBL" id="KAK4400760.1"/>
    </source>
</evidence>
<accession>A0AAE2BX68</accession>
<name>A0AAE2BX68_9LAMI</name>
<dbReference type="AlphaFoldDB" id="A0AAE2BX68"/>
<dbReference type="SUPFAM" id="SSF56672">
    <property type="entry name" value="DNA/RNA polymerases"/>
    <property type="match status" value="1"/>
</dbReference>
<dbReference type="Gene3D" id="3.30.70.270">
    <property type="match status" value="1"/>
</dbReference>
<evidence type="ECO:0008006" key="3">
    <source>
        <dbReference type="Google" id="ProtNLM"/>
    </source>
</evidence>
<proteinExistence type="predicted"/>
<gene>
    <name evidence="1" type="ORF">Sango_1182100</name>
</gene>
<dbReference type="InterPro" id="IPR043502">
    <property type="entry name" value="DNA/RNA_pol_sf"/>
</dbReference>
<dbReference type="EMBL" id="JACGWL010000006">
    <property type="protein sequence ID" value="KAK4400760.1"/>
    <property type="molecule type" value="Genomic_DNA"/>
</dbReference>
<sequence>MKLNPAKCMFGVKGEKFLGYLVIERGIEVNPEKVRLIMEMKSPIMVKEVQQLSVRIASLGHFLSKSANRNLSFFLTLRKIKNFEWMLEFENTFQQLKEYFVTTPPSMLAKPFAKEALLLWL</sequence>
<organism evidence="1 2">
    <name type="scientific">Sesamum angolense</name>
    <dbReference type="NCBI Taxonomy" id="2727404"/>
    <lineage>
        <taxon>Eukaryota</taxon>
        <taxon>Viridiplantae</taxon>
        <taxon>Streptophyta</taxon>
        <taxon>Embryophyta</taxon>
        <taxon>Tracheophyta</taxon>
        <taxon>Spermatophyta</taxon>
        <taxon>Magnoliopsida</taxon>
        <taxon>eudicotyledons</taxon>
        <taxon>Gunneridae</taxon>
        <taxon>Pentapetalae</taxon>
        <taxon>asterids</taxon>
        <taxon>lamiids</taxon>
        <taxon>Lamiales</taxon>
        <taxon>Pedaliaceae</taxon>
        <taxon>Sesamum</taxon>
    </lineage>
</organism>
<protein>
    <recommendedName>
        <fullName evidence="3">Retrovirus-related Pol polyprotein from transposon 17.6</fullName>
    </recommendedName>
</protein>
<dbReference type="Proteomes" id="UP001289374">
    <property type="component" value="Unassembled WGS sequence"/>
</dbReference>